<protein>
    <submittedName>
        <fullName evidence="2">Uncharacterized protein</fullName>
    </submittedName>
</protein>
<evidence type="ECO:0000313" key="2">
    <source>
        <dbReference type="EMBL" id="KAK6756839.1"/>
    </source>
</evidence>
<feature type="region of interest" description="Disordered" evidence="1">
    <location>
        <begin position="119"/>
        <end position="228"/>
    </location>
</feature>
<proteinExistence type="predicted"/>
<organism evidence="2 3">
    <name type="scientific">Necator americanus</name>
    <name type="common">Human hookworm</name>
    <dbReference type="NCBI Taxonomy" id="51031"/>
    <lineage>
        <taxon>Eukaryota</taxon>
        <taxon>Metazoa</taxon>
        <taxon>Ecdysozoa</taxon>
        <taxon>Nematoda</taxon>
        <taxon>Chromadorea</taxon>
        <taxon>Rhabditida</taxon>
        <taxon>Rhabditina</taxon>
        <taxon>Rhabditomorpha</taxon>
        <taxon>Strongyloidea</taxon>
        <taxon>Ancylostomatidae</taxon>
        <taxon>Bunostominae</taxon>
        <taxon>Necator</taxon>
    </lineage>
</organism>
<feature type="compositionally biased region" description="Basic and acidic residues" evidence="1">
    <location>
        <begin position="37"/>
        <end position="55"/>
    </location>
</feature>
<reference evidence="2 3" key="1">
    <citation type="submission" date="2023-08" db="EMBL/GenBank/DDBJ databases">
        <title>A Necator americanus chromosomal reference genome.</title>
        <authorList>
            <person name="Ilik V."/>
            <person name="Petrzelkova K.J."/>
            <person name="Pardy F."/>
            <person name="Fuh T."/>
            <person name="Niatou-Singa F.S."/>
            <person name="Gouil Q."/>
            <person name="Baker L."/>
            <person name="Ritchie M.E."/>
            <person name="Jex A.R."/>
            <person name="Gazzola D."/>
            <person name="Li H."/>
            <person name="Toshio Fujiwara R."/>
            <person name="Zhan B."/>
            <person name="Aroian R.V."/>
            <person name="Pafco B."/>
            <person name="Schwarz E.M."/>
        </authorList>
    </citation>
    <scope>NUCLEOTIDE SEQUENCE [LARGE SCALE GENOMIC DNA]</scope>
    <source>
        <strain evidence="2 3">Aroian</strain>
        <tissue evidence="2">Whole animal</tissue>
    </source>
</reference>
<feature type="region of interest" description="Disordered" evidence="1">
    <location>
        <begin position="37"/>
        <end position="99"/>
    </location>
</feature>
<dbReference type="EMBL" id="JAVFWL010000005">
    <property type="protein sequence ID" value="KAK6756839.1"/>
    <property type="molecule type" value="Genomic_DNA"/>
</dbReference>
<name>A0ABR1E2C6_NECAM</name>
<sequence length="228" mass="25755">MLTLLFLISHSSRVMEILVMVVAAVIIFQEILGCTRQERQKPSSRRMQEDKENKKNTTSGKSLPKPKGKEKLDVKTALPRSQPSCETQAETQILETKDAEKKIVEKGPKTEATKYDETTLLNPPKVNPRSKGEVISNPIVTPVTDEFPTEDKEESKFEIKEEEKGKDEEKKFEGGQLKQAKKEDIVNYEAKKKKQGAERNVSNPIVTPVSDEFPTEEEVKGAKKEDVK</sequence>
<feature type="compositionally biased region" description="Basic and acidic residues" evidence="1">
    <location>
        <begin position="217"/>
        <end position="228"/>
    </location>
</feature>
<feature type="compositionally biased region" description="Basic and acidic residues" evidence="1">
    <location>
        <begin position="149"/>
        <end position="173"/>
    </location>
</feature>
<evidence type="ECO:0000256" key="1">
    <source>
        <dbReference type="SAM" id="MobiDB-lite"/>
    </source>
</evidence>
<evidence type="ECO:0000313" key="3">
    <source>
        <dbReference type="Proteomes" id="UP001303046"/>
    </source>
</evidence>
<keyword evidence="3" id="KW-1185">Reference proteome</keyword>
<dbReference type="Proteomes" id="UP001303046">
    <property type="component" value="Unassembled WGS sequence"/>
</dbReference>
<gene>
    <name evidence="2" type="primary">Necator_chrV.g19747</name>
    <name evidence="2" type="ORF">RB195_014955</name>
</gene>
<accession>A0ABR1E2C6</accession>
<feature type="compositionally biased region" description="Polar residues" evidence="1">
    <location>
        <begin position="79"/>
        <end position="94"/>
    </location>
</feature>
<comment type="caution">
    <text evidence="2">The sequence shown here is derived from an EMBL/GenBank/DDBJ whole genome shotgun (WGS) entry which is preliminary data.</text>
</comment>